<dbReference type="Proteomes" id="UP000198892">
    <property type="component" value="Unassembled WGS sequence"/>
</dbReference>
<evidence type="ECO:0000256" key="2">
    <source>
        <dbReference type="HAMAP-Rule" id="MF_01940"/>
    </source>
</evidence>
<proteinExistence type="inferred from homology"/>
<dbReference type="GO" id="GO:0016874">
    <property type="term" value="F:ligase activity"/>
    <property type="evidence" value="ECO:0007669"/>
    <property type="project" value="UniProtKB-KW"/>
</dbReference>
<dbReference type="OrthoDB" id="9789350at2"/>
<dbReference type="PANTHER" id="PTHR35561:SF1">
    <property type="entry name" value="RNA 2',3'-CYCLIC PHOSPHODIESTERASE"/>
    <property type="match status" value="1"/>
</dbReference>
<name>A0A1I5R6H7_9BACI</name>
<comment type="function">
    <text evidence="2">Hydrolyzes RNA 2',3'-cyclic phosphodiester to an RNA 2'-phosphomonoester.</text>
</comment>
<keyword evidence="3" id="KW-0436">Ligase</keyword>
<dbReference type="EMBL" id="FOXD01000006">
    <property type="protein sequence ID" value="SFP53666.1"/>
    <property type="molecule type" value="Genomic_DNA"/>
</dbReference>
<dbReference type="HAMAP" id="MF_01940">
    <property type="entry name" value="RNA_CPDase"/>
    <property type="match status" value="1"/>
</dbReference>
<accession>A0A1I5R6H7</accession>
<dbReference type="NCBIfam" id="TIGR02258">
    <property type="entry name" value="2_5_ligase"/>
    <property type="match status" value="1"/>
</dbReference>
<dbReference type="EC" id="3.1.4.58" evidence="2"/>
<evidence type="ECO:0000313" key="3">
    <source>
        <dbReference type="EMBL" id="SFP53666.1"/>
    </source>
</evidence>
<dbReference type="Pfam" id="PF13563">
    <property type="entry name" value="2_5_RNA_ligase2"/>
    <property type="match status" value="1"/>
</dbReference>
<dbReference type="Gene3D" id="3.90.1140.10">
    <property type="entry name" value="Cyclic phosphodiesterase"/>
    <property type="match status" value="1"/>
</dbReference>
<feature type="short sequence motif" description="HXTX 1" evidence="2">
    <location>
        <begin position="42"/>
        <end position="45"/>
    </location>
</feature>
<reference evidence="4" key="1">
    <citation type="submission" date="2016-10" db="EMBL/GenBank/DDBJ databases">
        <authorList>
            <person name="Varghese N."/>
            <person name="Submissions S."/>
        </authorList>
    </citation>
    <scope>NUCLEOTIDE SEQUENCE [LARGE SCALE GENOMIC DNA]</scope>
    <source>
        <strain evidence="4">S7</strain>
    </source>
</reference>
<dbReference type="AlphaFoldDB" id="A0A1I5R6H7"/>
<dbReference type="PANTHER" id="PTHR35561">
    <property type="entry name" value="RNA 2',3'-CYCLIC PHOSPHODIESTERASE"/>
    <property type="match status" value="1"/>
</dbReference>
<feature type="active site" description="Proton donor" evidence="2">
    <location>
        <position position="42"/>
    </location>
</feature>
<organism evidence="3 4">
    <name type="scientific">Salibacterium halotolerans</name>
    <dbReference type="NCBI Taxonomy" id="1884432"/>
    <lineage>
        <taxon>Bacteria</taxon>
        <taxon>Bacillati</taxon>
        <taxon>Bacillota</taxon>
        <taxon>Bacilli</taxon>
        <taxon>Bacillales</taxon>
        <taxon>Bacillaceae</taxon>
    </lineage>
</organism>
<dbReference type="InterPro" id="IPR004175">
    <property type="entry name" value="RNA_CPDase"/>
</dbReference>
<evidence type="ECO:0000256" key="1">
    <source>
        <dbReference type="ARBA" id="ARBA00022801"/>
    </source>
</evidence>
<dbReference type="STRING" id="1884432.SAMN05518683_106161"/>
<dbReference type="RefSeq" id="WP_093336389.1">
    <property type="nucleotide sequence ID" value="NZ_FOXD01000006.1"/>
</dbReference>
<gene>
    <name evidence="3" type="ORF">SAMN05518683_106161</name>
</gene>
<evidence type="ECO:0000313" key="4">
    <source>
        <dbReference type="Proteomes" id="UP000198892"/>
    </source>
</evidence>
<dbReference type="GO" id="GO:0008664">
    <property type="term" value="F:RNA 2',3'-cyclic 3'-phosphodiesterase activity"/>
    <property type="evidence" value="ECO:0007669"/>
    <property type="project" value="UniProtKB-EC"/>
</dbReference>
<keyword evidence="4" id="KW-1185">Reference proteome</keyword>
<feature type="active site" description="Proton acceptor" evidence="2">
    <location>
        <position position="128"/>
    </location>
</feature>
<dbReference type="InterPro" id="IPR009097">
    <property type="entry name" value="Cyclic_Pdiesterase"/>
</dbReference>
<dbReference type="SUPFAM" id="SSF55144">
    <property type="entry name" value="LigT-like"/>
    <property type="match status" value="1"/>
</dbReference>
<comment type="catalytic activity">
    <reaction evidence="2">
        <text>a 3'-end 2',3'-cyclophospho-ribonucleotide-RNA + H2O = a 3'-end 2'-phospho-ribonucleotide-RNA + H(+)</text>
        <dbReference type="Rhea" id="RHEA:11828"/>
        <dbReference type="Rhea" id="RHEA-COMP:10464"/>
        <dbReference type="Rhea" id="RHEA-COMP:17353"/>
        <dbReference type="ChEBI" id="CHEBI:15377"/>
        <dbReference type="ChEBI" id="CHEBI:15378"/>
        <dbReference type="ChEBI" id="CHEBI:83064"/>
        <dbReference type="ChEBI" id="CHEBI:173113"/>
        <dbReference type="EC" id="3.1.4.58"/>
    </reaction>
</comment>
<keyword evidence="1 2" id="KW-0378">Hydrolase</keyword>
<protein>
    <recommendedName>
        <fullName evidence="2">RNA 2',3'-cyclic phosphodiesterase</fullName>
        <shortName evidence="2">RNA 2',3'-CPDase</shortName>
        <ecNumber evidence="2">3.1.4.58</ecNumber>
    </recommendedName>
</protein>
<sequence length="187" mass="21271">MEPHYFTGLALPAEVKEKMAAWTREAAPSLSFKNWVHPEDYHITLFFLGAADTSTVQQTIELLHHSCAASSVFTMQAGGIGYFGPRKVPKVLWADTSCPEELQHLQQRVAGSCVSAGFTEEKRKYRPHITLARKWTETFSFSERFDYLPALETMEWTVKEAVLFRTHPHRTPKYERVETFPLAPGPG</sequence>
<dbReference type="GO" id="GO:0004113">
    <property type="term" value="F:2',3'-cyclic-nucleotide 3'-phosphodiesterase activity"/>
    <property type="evidence" value="ECO:0007669"/>
    <property type="project" value="InterPro"/>
</dbReference>
<comment type="similarity">
    <text evidence="2">Belongs to the 2H phosphoesterase superfamily. ThpR family.</text>
</comment>
<feature type="short sequence motif" description="HXTX 2" evidence="2">
    <location>
        <begin position="128"/>
        <end position="131"/>
    </location>
</feature>